<comment type="caution">
    <text evidence="1">The sequence shown here is derived from an EMBL/GenBank/DDBJ whole genome shotgun (WGS) entry which is preliminary data.</text>
</comment>
<feature type="non-terminal residue" evidence="1">
    <location>
        <position position="16"/>
    </location>
</feature>
<evidence type="ECO:0000313" key="2">
    <source>
        <dbReference type="EMBL" id="KAF7088900.1"/>
    </source>
</evidence>
<dbReference type="EMBL" id="CM022228">
    <property type="protein sequence ID" value="KAF7088900.1"/>
    <property type="molecule type" value="Genomic_DNA"/>
</dbReference>
<dbReference type="EMBL" id="CM022225">
    <property type="protein sequence ID" value="KAF7071291.1"/>
    <property type="molecule type" value="Genomic_DNA"/>
</dbReference>
<proteinExistence type="predicted"/>
<reference evidence="1" key="2">
    <citation type="submission" date="2020-03" db="EMBL/GenBank/DDBJ databases">
        <title>The second near-complete assembly of the hexaploid bread wheat (Triticum aestivum) genome.</title>
        <authorList>
            <person name="Zimin A.V."/>
            <person name="Puiu D."/>
            <person name="Shumante A."/>
            <person name="Alonge M."/>
            <person name="Salzberg S.L."/>
        </authorList>
    </citation>
    <scope>NUCLEOTIDE SEQUENCE</scope>
    <source>
        <tissue evidence="1">Leaf</tissue>
    </source>
</reference>
<reference evidence="1" key="1">
    <citation type="journal article" date="2017" name="Gigascience">
        <title>The first near-complete assembly of the hexaploid bread wheat genome, Triticum aestivum.</title>
        <authorList>
            <person name="Zimin A.V."/>
            <person name="Puiu D."/>
            <person name="Hall R."/>
            <person name="Kingan S."/>
            <person name="Clavijo B.J."/>
            <person name="Salzberg S.L."/>
        </authorList>
    </citation>
    <scope>NUCLEOTIDE SEQUENCE</scope>
    <source>
        <tissue evidence="1">Leaf</tissue>
    </source>
</reference>
<organism evidence="1">
    <name type="scientific">Triticum aestivum</name>
    <name type="common">Wheat</name>
    <dbReference type="NCBI Taxonomy" id="4565"/>
    <lineage>
        <taxon>Eukaryota</taxon>
        <taxon>Viridiplantae</taxon>
        <taxon>Streptophyta</taxon>
        <taxon>Embryophyta</taxon>
        <taxon>Tracheophyta</taxon>
        <taxon>Spermatophyta</taxon>
        <taxon>Magnoliopsida</taxon>
        <taxon>Liliopsida</taxon>
        <taxon>Poales</taxon>
        <taxon>Poaceae</taxon>
        <taxon>BOP clade</taxon>
        <taxon>Pooideae</taxon>
        <taxon>Triticodae</taxon>
        <taxon>Triticeae</taxon>
        <taxon>Triticinae</taxon>
        <taxon>Triticum</taxon>
    </lineage>
</organism>
<gene>
    <name evidence="1" type="ORF">CFC21_076654</name>
    <name evidence="2" type="ORF">CFC21_091970</name>
</gene>
<name>A0A9R1KYQ5_WHEAT</name>
<accession>A0A9R1KYQ5</accession>
<dbReference type="Proteomes" id="UP000815260">
    <property type="component" value="Chromosome 6D"/>
</dbReference>
<feature type="non-terminal residue" evidence="1">
    <location>
        <position position="1"/>
    </location>
</feature>
<protein>
    <submittedName>
        <fullName evidence="1">Uncharacterized protein</fullName>
    </submittedName>
</protein>
<dbReference type="AlphaFoldDB" id="A0A9R1KYQ5"/>
<dbReference type="Proteomes" id="UP000815260">
    <property type="component" value="Chromosome 5D"/>
</dbReference>
<evidence type="ECO:0000313" key="1">
    <source>
        <dbReference type="EMBL" id="KAF7071291.1"/>
    </source>
</evidence>
<sequence length="16" mass="1865">RRRPSGRRLAAVPFLL</sequence>